<dbReference type="EMBL" id="GBRH01246123">
    <property type="protein sequence ID" value="JAD51772.1"/>
    <property type="molecule type" value="Transcribed_RNA"/>
</dbReference>
<sequence>MTQDPVTTTSDPANLEVS</sequence>
<evidence type="ECO:0000313" key="1">
    <source>
        <dbReference type="EMBL" id="JAD51772.1"/>
    </source>
</evidence>
<name>A0A0A9AXG0_ARUDO</name>
<reference evidence="1" key="1">
    <citation type="submission" date="2014-09" db="EMBL/GenBank/DDBJ databases">
        <authorList>
            <person name="Magalhaes I.L.F."/>
            <person name="Oliveira U."/>
            <person name="Santos F.R."/>
            <person name="Vidigal T.H.D.A."/>
            <person name="Brescovit A.D."/>
            <person name="Santos A.J."/>
        </authorList>
    </citation>
    <scope>NUCLEOTIDE SEQUENCE</scope>
    <source>
        <tissue evidence="1">Shoot tissue taken approximately 20 cm above the soil surface</tissue>
    </source>
</reference>
<protein>
    <submittedName>
        <fullName evidence="1">Uncharacterized protein</fullName>
    </submittedName>
</protein>
<dbReference type="AlphaFoldDB" id="A0A0A9AXG0"/>
<organism evidence="1">
    <name type="scientific">Arundo donax</name>
    <name type="common">Giant reed</name>
    <name type="synonym">Donax arundinaceus</name>
    <dbReference type="NCBI Taxonomy" id="35708"/>
    <lineage>
        <taxon>Eukaryota</taxon>
        <taxon>Viridiplantae</taxon>
        <taxon>Streptophyta</taxon>
        <taxon>Embryophyta</taxon>
        <taxon>Tracheophyta</taxon>
        <taxon>Spermatophyta</taxon>
        <taxon>Magnoliopsida</taxon>
        <taxon>Liliopsida</taxon>
        <taxon>Poales</taxon>
        <taxon>Poaceae</taxon>
        <taxon>PACMAD clade</taxon>
        <taxon>Arundinoideae</taxon>
        <taxon>Arundineae</taxon>
        <taxon>Arundo</taxon>
    </lineage>
</organism>
<proteinExistence type="predicted"/>
<accession>A0A0A9AXG0</accession>
<reference evidence="1" key="2">
    <citation type="journal article" date="2015" name="Data Brief">
        <title>Shoot transcriptome of the giant reed, Arundo donax.</title>
        <authorList>
            <person name="Barrero R.A."/>
            <person name="Guerrero F.D."/>
            <person name="Moolhuijzen P."/>
            <person name="Goolsby J.A."/>
            <person name="Tidwell J."/>
            <person name="Bellgard S.E."/>
            <person name="Bellgard M.I."/>
        </authorList>
    </citation>
    <scope>NUCLEOTIDE SEQUENCE</scope>
    <source>
        <tissue evidence="1">Shoot tissue taken approximately 20 cm above the soil surface</tissue>
    </source>
</reference>